<protein>
    <recommendedName>
        <fullName evidence="1">Helitron helicase-like domain-containing protein</fullName>
    </recommendedName>
</protein>
<dbReference type="Proteomes" id="UP001630127">
    <property type="component" value="Unassembled WGS sequence"/>
</dbReference>
<keyword evidence="3" id="KW-1185">Reference proteome</keyword>
<evidence type="ECO:0000313" key="3">
    <source>
        <dbReference type="Proteomes" id="UP001630127"/>
    </source>
</evidence>
<feature type="domain" description="Helitron helicase-like" evidence="1">
    <location>
        <begin position="16"/>
        <end position="114"/>
    </location>
</feature>
<name>A0ABD3ANH3_9GENT</name>
<dbReference type="PANTHER" id="PTHR45786:SF75">
    <property type="entry name" value="ATP-DEPENDENT DNA HELICASE"/>
    <property type="match status" value="1"/>
</dbReference>
<dbReference type="Pfam" id="PF14214">
    <property type="entry name" value="Helitron_like_N"/>
    <property type="match status" value="1"/>
</dbReference>
<evidence type="ECO:0000313" key="2">
    <source>
        <dbReference type="EMBL" id="KAL3532740.1"/>
    </source>
</evidence>
<dbReference type="PANTHER" id="PTHR45786">
    <property type="entry name" value="DNA BINDING PROTEIN-LIKE"/>
    <property type="match status" value="1"/>
</dbReference>
<organism evidence="2 3">
    <name type="scientific">Cinchona calisaya</name>
    <dbReference type="NCBI Taxonomy" id="153742"/>
    <lineage>
        <taxon>Eukaryota</taxon>
        <taxon>Viridiplantae</taxon>
        <taxon>Streptophyta</taxon>
        <taxon>Embryophyta</taxon>
        <taxon>Tracheophyta</taxon>
        <taxon>Spermatophyta</taxon>
        <taxon>Magnoliopsida</taxon>
        <taxon>eudicotyledons</taxon>
        <taxon>Gunneridae</taxon>
        <taxon>Pentapetalae</taxon>
        <taxon>asterids</taxon>
        <taxon>lamiids</taxon>
        <taxon>Gentianales</taxon>
        <taxon>Rubiaceae</taxon>
        <taxon>Cinchonoideae</taxon>
        <taxon>Cinchoneae</taxon>
        <taxon>Cinchona</taxon>
    </lineage>
</organism>
<comment type="caution">
    <text evidence="2">The sequence shown here is derived from an EMBL/GenBank/DDBJ whole genome shotgun (WGS) entry which is preliminary data.</text>
</comment>
<gene>
    <name evidence="2" type="ORF">ACH5RR_006261</name>
</gene>
<sequence length="114" mass="13496">MEKLDNDPNFVSLRKYYAYKLQIRDDDEYFLLHFACLLQQYIVDMYVKLETQRLDFFRSRQEEIRQEFLLRIADAVATGETEGSKIGQRIILLSTFIGGPRNMKSKYIVAMTLV</sequence>
<dbReference type="InterPro" id="IPR025476">
    <property type="entry name" value="Helitron_helicase-like"/>
</dbReference>
<dbReference type="EMBL" id="JBJUIK010000003">
    <property type="protein sequence ID" value="KAL3532740.1"/>
    <property type="molecule type" value="Genomic_DNA"/>
</dbReference>
<dbReference type="AlphaFoldDB" id="A0ABD3ANH3"/>
<reference evidence="2 3" key="1">
    <citation type="submission" date="2024-11" db="EMBL/GenBank/DDBJ databases">
        <title>A near-complete genome assembly of Cinchona calisaya.</title>
        <authorList>
            <person name="Lian D.C."/>
            <person name="Zhao X.W."/>
            <person name="Wei L."/>
        </authorList>
    </citation>
    <scope>NUCLEOTIDE SEQUENCE [LARGE SCALE GENOMIC DNA]</scope>
    <source>
        <tissue evidence="2">Nenye</tissue>
    </source>
</reference>
<evidence type="ECO:0000259" key="1">
    <source>
        <dbReference type="Pfam" id="PF14214"/>
    </source>
</evidence>
<accession>A0ABD3ANH3</accession>
<proteinExistence type="predicted"/>